<gene>
    <name evidence="2" type="ORF">DF168_02148</name>
</gene>
<protein>
    <submittedName>
        <fullName evidence="2">Uncharacterized protein</fullName>
    </submittedName>
</protein>
<dbReference type="AlphaFoldDB" id="A0A2Z4AEZ7"/>
<dbReference type="KEGG" id="mtar:DF168_02148"/>
<keyword evidence="1" id="KW-0472">Membrane</keyword>
<sequence length="342" mass="37751">MKLSSLPSLSKWPFILGDLVIIGIAFLVAVFAPKPYNAITASSIILCGTIGILIFFAPFVIEYISKLWVAKKSYEETIEDQFDGLVKTAAEIDQVVQVLSGLAKNHSFSAERIRDFDTQLEERLSRIESKVNTVADAFDQKIDRFLKRLEDKENDEVKNLVTEIGQMIERHSNLLGNKEDSSIEPEMIPDLLEPEGDSVPAETELSSVPEGAMDSINNEDASVESDSELEFGEEEILQVDTESELLVPFKTLAANASSLSLVAVVNVGIGNTLFVRGDGPGLSWTEGVPMKFLEIGKWEWSIDNADEPAVIQIFKNDEISAFGEEINVGLGERVEVHPKFPT</sequence>
<organism evidence="2 3">
    <name type="scientific">Candidatus Moanibacter tarae</name>
    <dbReference type="NCBI Taxonomy" id="2200854"/>
    <lineage>
        <taxon>Bacteria</taxon>
        <taxon>Pseudomonadati</taxon>
        <taxon>Verrucomicrobiota</taxon>
        <taxon>Opitutia</taxon>
        <taxon>Puniceicoccales</taxon>
        <taxon>Puniceicoccales incertae sedis</taxon>
        <taxon>Candidatus Moanibacter</taxon>
    </lineage>
</organism>
<evidence type="ECO:0000313" key="2">
    <source>
        <dbReference type="EMBL" id="AWT60923.1"/>
    </source>
</evidence>
<keyword evidence="1" id="KW-1133">Transmembrane helix</keyword>
<dbReference type="Proteomes" id="UP000247465">
    <property type="component" value="Chromosome"/>
</dbReference>
<evidence type="ECO:0000313" key="3">
    <source>
        <dbReference type="Proteomes" id="UP000247465"/>
    </source>
</evidence>
<reference evidence="2 3" key="1">
    <citation type="submission" date="2018-06" db="EMBL/GenBank/DDBJ databases">
        <title>Draft Genome Sequence of a Novel Marine Bacterium Related to the Verrucomicrobia.</title>
        <authorList>
            <person name="Vosseberg J."/>
            <person name="Martijn J."/>
            <person name="Ettema T.J.G."/>
        </authorList>
    </citation>
    <scope>NUCLEOTIDE SEQUENCE [LARGE SCALE GENOMIC DNA]</scope>
    <source>
        <strain evidence="2">TARA_B100001123</strain>
    </source>
</reference>
<proteinExistence type="predicted"/>
<feature type="transmembrane region" description="Helical" evidence="1">
    <location>
        <begin position="38"/>
        <end position="61"/>
    </location>
</feature>
<dbReference type="EMBL" id="CP029803">
    <property type="protein sequence ID" value="AWT60923.1"/>
    <property type="molecule type" value="Genomic_DNA"/>
</dbReference>
<feature type="transmembrane region" description="Helical" evidence="1">
    <location>
        <begin position="12"/>
        <end position="32"/>
    </location>
</feature>
<accession>A0A2Z4AEZ7</accession>
<name>A0A2Z4AEZ7_9BACT</name>
<evidence type="ECO:0000256" key="1">
    <source>
        <dbReference type="SAM" id="Phobius"/>
    </source>
</evidence>
<keyword evidence="1" id="KW-0812">Transmembrane</keyword>